<dbReference type="RefSeq" id="WP_369327595.1">
    <property type="nucleotide sequence ID" value="NZ_JAULBC010000001.1"/>
</dbReference>
<sequence length="191" mass="20890">MSRTSILQSIKANQPSFVEAPEVENFAPAFDDAVEKYIEVLRGIGGTLHHVESDEQIISIIKAQFAEAKRIVSDLPGMSSIAQTYESGDGHVFEDVDLFIMDSNLAVAENGAVWISDNEIKERVLPFITQHLAVILDKKSIVPTMHVAYDIIAQKDYGFAAFIAGPSKTADIEQSLVLGAHGPKTMTVFLK</sequence>
<organism evidence="2 3">
    <name type="scientific">Danxiaibacter flavus</name>
    <dbReference type="NCBI Taxonomy" id="3049108"/>
    <lineage>
        <taxon>Bacteria</taxon>
        <taxon>Pseudomonadati</taxon>
        <taxon>Bacteroidota</taxon>
        <taxon>Chitinophagia</taxon>
        <taxon>Chitinophagales</taxon>
        <taxon>Chitinophagaceae</taxon>
        <taxon>Danxiaibacter</taxon>
    </lineage>
</organism>
<name>A0ABV3ZAF5_9BACT</name>
<dbReference type="Gene3D" id="3.40.50.10420">
    <property type="entry name" value="NagB/RpiA/CoA transferase-like"/>
    <property type="match status" value="1"/>
</dbReference>
<dbReference type="SUPFAM" id="SSF100950">
    <property type="entry name" value="NagB/RpiA/CoA transferase-like"/>
    <property type="match status" value="1"/>
</dbReference>
<evidence type="ECO:0000313" key="2">
    <source>
        <dbReference type="EMBL" id="MEX6686204.1"/>
    </source>
</evidence>
<comment type="caution">
    <text evidence="2">The sequence shown here is derived from an EMBL/GenBank/DDBJ whole genome shotgun (WGS) entry which is preliminary data.</text>
</comment>
<evidence type="ECO:0000313" key="3">
    <source>
        <dbReference type="Proteomes" id="UP001560573"/>
    </source>
</evidence>
<dbReference type="Pfam" id="PF02589">
    <property type="entry name" value="LUD_dom"/>
    <property type="match status" value="1"/>
</dbReference>
<proteinExistence type="predicted"/>
<dbReference type="InterPro" id="IPR003741">
    <property type="entry name" value="LUD_dom"/>
</dbReference>
<dbReference type="PANTHER" id="PTHR43682">
    <property type="entry name" value="LACTATE UTILIZATION PROTEIN C"/>
    <property type="match status" value="1"/>
</dbReference>
<dbReference type="InterPro" id="IPR024185">
    <property type="entry name" value="FTHF_cligase-like_sf"/>
</dbReference>
<dbReference type="PANTHER" id="PTHR43682:SF1">
    <property type="entry name" value="LACTATE UTILIZATION PROTEIN C"/>
    <property type="match status" value="1"/>
</dbReference>
<dbReference type="InterPro" id="IPR037171">
    <property type="entry name" value="NagB/RpiA_transferase-like"/>
</dbReference>
<feature type="domain" description="LUD" evidence="1">
    <location>
        <begin position="93"/>
        <end position="190"/>
    </location>
</feature>
<reference evidence="2 3" key="1">
    <citation type="submission" date="2023-07" db="EMBL/GenBank/DDBJ databases">
        <authorList>
            <person name="Lian W.-H."/>
        </authorList>
    </citation>
    <scope>NUCLEOTIDE SEQUENCE [LARGE SCALE GENOMIC DNA]</scope>
    <source>
        <strain evidence="2 3">SYSU DXS3180</strain>
    </source>
</reference>
<dbReference type="Proteomes" id="UP001560573">
    <property type="component" value="Unassembled WGS sequence"/>
</dbReference>
<protein>
    <submittedName>
        <fullName evidence="2">LUD domain-containing protein</fullName>
    </submittedName>
</protein>
<keyword evidence="3" id="KW-1185">Reference proteome</keyword>
<evidence type="ECO:0000259" key="1">
    <source>
        <dbReference type="Pfam" id="PF02589"/>
    </source>
</evidence>
<dbReference type="EMBL" id="JAULBC010000001">
    <property type="protein sequence ID" value="MEX6686204.1"/>
    <property type="molecule type" value="Genomic_DNA"/>
</dbReference>
<accession>A0ABV3ZAF5</accession>
<gene>
    <name evidence="2" type="ORF">QTN47_01790</name>
</gene>